<evidence type="ECO:0000256" key="6">
    <source>
        <dbReference type="ARBA" id="ARBA00022840"/>
    </source>
</evidence>
<dbReference type="GO" id="GO:0005886">
    <property type="term" value="C:plasma membrane"/>
    <property type="evidence" value="ECO:0007669"/>
    <property type="project" value="UniProtKB-SubCell"/>
</dbReference>
<evidence type="ECO:0000256" key="4">
    <source>
        <dbReference type="ARBA" id="ARBA00022475"/>
    </source>
</evidence>
<dbReference type="InterPro" id="IPR003593">
    <property type="entry name" value="AAA+_ATPase"/>
</dbReference>
<dbReference type="CDD" id="cd03257">
    <property type="entry name" value="ABC_NikE_OppD_transporters"/>
    <property type="match status" value="1"/>
</dbReference>
<evidence type="ECO:0000259" key="8">
    <source>
        <dbReference type="PROSITE" id="PS50893"/>
    </source>
</evidence>
<dbReference type="FunFam" id="3.40.50.300:FF:000016">
    <property type="entry name" value="Oligopeptide ABC transporter ATP-binding component"/>
    <property type="match status" value="1"/>
</dbReference>
<evidence type="ECO:0000256" key="3">
    <source>
        <dbReference type="ARBA" id="ARBA00022448"/>
    </source>
</evidence>
<dbReference type="SMART" id="SM00382">
    <property type="entry name" value="AAA"/>
    <property type="match status" value="1"/>
</dbReference>
<keyword evidence="5" id="KW-0547">Nucleotide-binding</keyword>
<name>A0A6I6DE31_9FIRM</name>
<keyword evidence="10" id="KW-1185">Reference proteome</keyword>
<evidence type="ECO:0000256" key="7">
    <source>
        <dbReference type="ARBA" id="ARBA00023136"/>
    </source>
</evidence>
<feature type="domain" description="ABC transporter" evidence="8">
    <location>
        <begin position="7"/>
        <end position="255"/>
    </location>
</feature>
<evidence type="ECO:0000313" key="9">
    <source>
        <dbReference type="EMBL" id="QGU00366.1"/>
    </source>
</evidence>
<organism evidence="9 10">
    <name type="scientific">Candidatus Syntrophocurvum alkaliphilum</name>
    <dbReference type="NCBI Taxonomy" id="2293317"/>
    <lineage>
        <taxon>Bacteria</taxon>
        <taxon>Bacillati</taxon>
        <taxon>Bacillota</taxon>
        <taxon>Clostridia</taxon>
        <taxon>Eubacteriales</taxon>
        <taxon>Syntrophomonadaceae</taxon>
        <taxon>Candidatus Syntrophocurvum</taxon>
    </lineage>
</organism>
<dbReference type="PANTHER" id="PTHR43297:SF2">
    <property type="entry name" value="DIPEPTIDE TRANSPORT ATP-BINDING PROTEIN DPPD"/>
    <property type="match status" value="1"/>
</dbReference>
<dbReference type="RefSeq" id="WP_156204160.1">
    <property type="nucleotide sequence ID" value="NZ_CP046457.1"/>
</dbReference>
<protein>
    <submittedName>
        <fullName evidence="9">Oligopeptide ABC transporter, ATP-binding protein OppD</fullName>
    </submittedName>
</protein>
<sequence>MEPILDIRNLKVKFKSDDKIVRAVDGVNLQINRGETVGLVGESGCGKSVTSLAIMGLLPNNGDISDGSVYFKGRDLVKAPEKKMQKIRGNEISMIFQDPMTSLNPVLTIAEQLEEVIRIHEGGSKKAIRNKAIDLLNIVKIPDANRRILEYPHQMSGGIRQRIMIAIALACNPTLLIADEPTTALDVTVQAQILSLIKELQDELGTAVLLISHDLGVIAQVVDKVSVMYAGQIVESAKTHNFFASPKHPYSIGLLETIPKIDECQDELVEIKGMVPDLSEEFTGCRFYSRCPKAIDGCNTINPSLIQDNESLVRCLLYSDKVMNQ</sequence>
<keyword evidence="3" id="KW-0813">Transport</keyword>
<gene>
    <name evidence="9" type="ORF">SYNTR_1772</name>
</gene>
<dbReference type="AlphaFoldDB" id="A0A6I6DE31"/>
<dbReference type="GO" id="GO:0016887">
    <property type="term" value="F:ATP hydrolysis activity"/>
    <property type="evidence" value="ECO:0007669"/>
    <property type="project" value="InterPro"/>
</dbReference>
<keyword evidence="6 9" id="KW-0067">ATP-binding</keyword>
<dbReference type="InterPro" id="IPR027417">
    <property type="entry name" value="P-loop_NTPase"/>
</dbReference>
<evidence type="ECO:0000256" key="2">
    <source>
        <dbReference type="ARBA" id="ARBA00005417"/>
    </source>
</evidence>
<evidence type="ECO:0000256" key="5">
    <source>
        <dbReference type="ARBA" id="ARBA00022741"/>
    </source>
</evidence>
<dbReference type="EMBL" id="CP046457">
    <property type="protein sequence ID" value="QGU00366.1"/>
    <property type="molecule type" value="Genomic_DNA"/>
</dbReference>
<dbReference type="InterPro" id="IPR013563">
    <property type="entry name" value="Oligopep_ABC_C"/>
</dbReference>
<dbReference type="Gene3D" id="3.40.50.300">
    <property type="entry name" value="P-loop containing nucleotide triphosphate hydrolases"/>
    <property type="match status" value="1"/>
</dbReference>
<keyword evidence="4" id="KW-1003">Cell membrane</keyword>
<dbReference type="SUPFAM" id="SSF52540">
    <property type="entry name" value="P-loop containing nucleoside triphosphate hydrolases"/>
    <property type="match status" value="1"/>
</dbReference>
<dbReference type="KEGG" id="salq:SYNTR_1772"/>
<evidence type="ECO:0000313" key="10">
    <source>
        <dbReference type="Proteomes" id="UP000426444"/>
    </source>
</evidence>
<dbReference type="Pfam" id="PF08352">
    <property type="entry name" value="oligo_HPY"/>
    <property type="match status" value="1"/>
</dbReference>
<dbReference type="InterPro" id="IPR003439">
    <property type="entry name" value="ABC_transporter-like_ATP-bd"/>
</dbReference>
<evidence type="ECO:0000256" key="1">
    <source>
        <dbReference type="ARBA" id="ARBA00004202"/>
    </source>
</evidence>
<proteinExistence type="inferred from homology"/>
<dbReference type="GO" id="GO:0005524">
    <property type="term" value="F:ATP binding"/>
    <property type="evidence" value="ECO:0007669"/>
    <property type="project" value="UniProtKB-KW"/>
</dbReference>
<dbReference type="InterPro" id="IPR050388">
    <property type="entry name" value="ABC_Ni/Peptide_Import"/>
</dbReference>
<keyword evidence="7" id="KW-0472">Membrane</keyword>
<comment type="similarity">
    <text evidence="2">Belongs to the ABC transporter superfamily.</text>
</comment>
<reference evidence="10" key="1">
    <citation type="journal article" date="2019" name="Microbiology">
        <title>Complete Genome Sequence of an Uncultured Bacterium of the Candidate Phylum Bipolaricaulota.</title>
        <authorList>
            <person name="Kadnikov V.V."/>
            <person name="Mardanov A.V."/>
            <person name="Beletsky A.V."/>
            <person name="Frank Y.A."/>
            <person name="Karnachuk O.V."/>
            <person name="Ravin N.V."/>
        </authorList>
    </citation>
    <scope>NUCLEOTIDE SEQUENCE [LARGE SCALE GENOMIC DNA]</scope>
</reference>
<dbReference type="OrthoDB" id="9802772at2"/>
<dbReference type="PANTHER" id="PTHR43297">
    <property type="entry name" value="OLIGOPEPTIDE TRANSPORT ATP-BINDING PROTEIN APPD"/>
    <property type="match status" value="1"/>
</dbReference>
<dbReference type="GO" id="GO:0015833">
    <property type="term" value="P:peptide transport"/>
    <property type="evidence" value="ECO:0007669"/>
    <property type="project" value="InterPro"/>
</dbReference>
<accession>A0A6I6DE31</accession>
<dbReference type="Pfam" id="PF00005">
    <property type="entry name" value="ABC_tran"/>
    <property type="match status" value="1"/>
</dbReference>
<dbReference type="NCBIfam" id="TIGR01727">
    <property type="entry name" value="oligo_HPY"/>
    <property type="match status" value="1"/>
</dbReference>
<dbReference type="Proteomes" id="UP000426444">
    <property type="component" value="Chromosome"/>
</dbReference>
<comment type="subcellular location">
    <subcellularLocation>
        <location evidence="1">Cell membrane</location>
        <topology evidence="1">Peripheral membrane protein</topology>
    </subcellularLocation>
</comment>
<dbReference type="PROSITE" id="PS50893">
    <property type="entry name" value="ABC_TRANSPORTER_2"/>
    <property type="match status" value="1"/>
</dbReference>